<evidence type="ECO:0000256" key="3">
    <source>
        <dbReference type="ARBA" id="ARBA00022692"/>
    </source>
</evidence>
<feature type="transmembrane region" description="Helical" evidence="6">
    <location>
        <begin position="85"/>
        <end position="105"/>
    </location>
</feature>
<gene>
    <name evidence="7" type="ORF">RAN89_11775</name>
</gene>
<reference evidence="7 8" key="1">
    <citation type="submission" date="2023-08" db="EMBL/GenBank/DDBJ databases">
        <title>Rhodoferax potami sp. nov. and Rhodoferax mekongensis sp. nov., isolated from the Mekong River in Thailand.</title>
        <authorList>
            <person name="Kitikhun S."/>
            <person name="Charoenyingcharoen P."/>
            <person name="Siriarchawattana P."/>
            <person name="Likhitrattanapisal S."/>
            <person name="Nilsakha T."/>
            <person name="Chanpet A."/>
            <person name="Rattanawaree P."/>
            <person name="Ingsriswang S."/>
        </authorList>
    </citation>
    <scope>NUCLEOTIDE SEQUENCE [LARGE SCALE GENOMIC DNA]</scope>
    <source>
        <strain evidence="7 8">TBRC 17307</strain>
    </source>
</reference>
<dbReference type="RefSeq" id="WP_313866487.1">
    <property type="nucleotide sequence ID" value="NZ_CP132507.1"/>
</dbReference>
<evidence type="ECO:0000256" key="4">
    <source>
        <dbReference type="ARBA" id="ARBA00022989"/>
    </source>
</evidence>
<name>A0ABZ0AVF4_9BURK</name>
<feature type="transmembrane region" description="Helical" evidence="6">
    <location>
        <begin position="305"/>
        <end position="324"/>
    </location>
</feature>
<dbReference type="PANTHER" id="PTHR47089:SF1">
    <property type="entry name" value="GUANOSINE ABC TRANSPORTER PERMEASE PROTEIN NUPP"/>
    <property type="match status" value="1"/>
</dbReference>
<feature type="transmembrane region" description="Helical" evidence="6">
    <location>
        <begin position="336"/>
        <end position="360"/>
    </location>
</feature>
<evidence type="ECO:0000256" key="1">
    <source>
        <dbReference type="ARBA" id="ARBA00004651"/>
    </source>
</evidence>
<keyword evidence="3 6" id="KW-0812">Transmembrane</keyword>
<evidence type="ECO:0000313" key="7">
    <source>
        <dbReference type="EMBL" id="WNO03596.1"/>
    </source>
</evidence>
<sequence>MNANYTLPRWADLVLLPAVCLAVALLAAAGVVALVGQDPAEVLSVLVNGAFGSQRGISYTLYYATTFIFTGLAVAVAFHGGLFNIGGEGQAILGGLGTGLVALWLSNSLPAWAMLPLMLVSGALFGAAWAAVPAYLQAYRGSHVVITTIMFNFIASSLLVYLLVNVLRPAGSMAVETAAFAASAKLPSMQDALAAMGIEWDASPLNTSLILALLASLAVYLFLWRTRAGYRLRAVGSSQSAAEYAGINVRHQIVIAMAISGALAGMVGMNEIAGVNGKLLLEFVSGAGFTGIAVALMGRNHPVGIIFASVLFGALFQGGAEVAFEVPGFSREMVVMLQGFIVLFSGAMVYVIAPVLAWVLGKISVKGVKSGVQHG</sequence>
<dbReference type="Pfam" id="PF02653">
    <property type="entry name" value="BPD_transp_2"/>
    <property type="match status" value="1"/>
</dbReference>
<evidence type="ECO:0000256" key="6">
    <source>
        <dbReference type="SAM" id="Phobius"/>
    </source>
</evidence>
<comment type="subcellular location">
    <subcellularLocation>
        <location evidence="1">Cell membrane</location>
        <topology evidence="1">Multi-pass membrane protein</topology>
    </subcellularLocation>
</comment>
<feature type="transmembrane region" description="Helical" evidence="6">
    <location>
        <begin position="57"/>
        <end position="78"/>
    </location>
</feature>
<keyword evidence="5 6" id="KW-0472">Membrane</keyword>
<evidence type="ECO:0000256" key="2">
    <source>
        <dbReference type="ARBA" id="ARBA00022475"/>
    </source>
</evidence>
<proteinExistence type="predicted"/>
<dbReference type="CDD" id="cd06580">
    <property type="entry name" value="TM_PBP1_transp_TpRbsC_like"/>
    <property type="match status" value="1"/>
</dbReference>
<protein>
    <submittedName>
        <fullName evidence="7">ABC transporter permease</fullName>
    </submittedName>
</protein>
<accession>A0ABZ0AVF4</accession>
<organism evidence="7 8">
    <name type="scientific">Rhodoferax mekongensis</name>
    <dbReference type="NCBI Taxonomy" id="3068341"/>
    <lineage>
        <taxon>Bacteria</taxon>
        <taxon>Pseudomonadati</taxon>
        <taxon>Pseudomonadota</taxon>
        <taxon>Betaproteobacteria</taxon>
        <taxon>Burkholderiales</taxon>
        <taxon>Comamonadaceae</taxon>
        <taxon>Rhodoferax</taxon>
    </lineage>
</organism>
<dbReference type="InterPro" id="IPR001851">
    <property type="entry name" value="ABC_transp_permease"/>
</dbReference>
<evidence type="ECO:0000256" key="5">
    <source>
        <dbReference type="ARBA" id="ARBA00023136"/>
    </source>
</evidence>
<keyword evidence="4 6" id="KW-1133">Transmembrane helix</keyword>
<dbReference type="PANTHER" id="PTHR47089">
    <property type="entry name" value="ABC TRANSPORTER, PERMEASE PROTEIN"/>
    <property type="match status" value="1"/>
</dbReference>
<feature type="transmembrane region" description="Helical" evidence="6">
    <location>
        <begin position="111"/>
        <end position="132"/>
    </location>
</feature>
<feature type="transmembrane region" description="Helical" evidence="6">
    <location>
        <begin position="253"/>
        <end position="273"/>
    </location>
</feature>
<feature type="transmembrane region" description="Helical" evidence="6">
    <location>
        <begin position="279"/>
        <end position="298"/>
    </location>
</feature>
<keyword evidence="2" id="KW-1003">Cell membrane</keyword>
<evidence type="ECO:0000313" key="8">
    <source>
        <dbReference type="Proteomes" id="UP001302257"/>
    </source>
</evidence>
<dbReference type="Proteomes" id="UP001302257">
    <property type="component" value="Chromosome"/>
</dbReference>
<dbReference type="EMBL" id="CP132507">
    <property type="protein sequence ID" value="WNO03596.1"/>
    <property type="molecule type" value="Genomic_DNA"/>
</dbReference>
<feature type="transmembrane region" description="Helical" evidence="6">
    <location>
        <begin position="144"/>
        <end position="164"/>
    </location>
</feature>
<feature type="transmembrane region" description="Helical" evidence="6">
    <location>
        <begin position="205"/>
        <end position="223"/>
    </location>
</feature>
<keyword evidence="8" id="KW-1185">Reference proteome</keyword>